<reference evidence="2" key="1">
    <citation type="submission" date="2012-11" db="EMBL/GenBank/DDBJ databases">
        <authorList>
            <person name="Lucero-Rivera Y.E."/>
            <person name="Tovar-Ramirez D."/>
        </authorList>
    </citation>
    <scope>NUCLEOTIDE SEQUENCE [LARGE SCALE GENOMIC DNA]</scope>
    <source>
        <strain evidence="2">Araruama</strain>
    </source>
</reference>
<dbReference type="EMBL" id="ATBP01000006">
    <property type="protein sequence ID" value="ETR74501.1"/>
    <property type="molecule type" value="Genomic_DNA"/>
</dbReference>
<comment type="caution">
    <text evidence="1">The sequence shown here is derived from an EMBL/GenBank/DDBJ whole genome shotgun (WGS) entry which is preliminary data.</text>
</comment>
<accession>A0A1V1PHX5</accession>
<dbReference type="Proteomes" id="UP000189670">
    <property type="component" value="Unassembled WGS sequence"/>
</dbReference>
<evidence type="ECO:0000313" key="1">
    <source>
        <dbReference type="EMBL" id="ETR74501.1"/>
    </source>
</evidence>
<sequence length="475" mass="54909">MAEEMMKTIIKSIIVITMICFASQGIAQDEPLQEPAHPQAPSPMYQDDFPLFPEEYAPVEDQYHPQQDYQPEDYNLSVLLDTRMGIRTQSAIHQDEFSIGEGRLQFAYEHKVDTLTFNCKADFVLDPVLDQYAIKLKDGTGIVELRELNVALIPSDNMDLIAGRQTLSWGTGDLLYINNLFPKDWISLYIGRDERYFDAPTDAIKLGFYSLYINMDFVYVPWFDNDRIPTGERLSYYNEFIGERVGQNYVMDIDKPDDIFDDDEWATRIYNTINDFEFAIYTYNGYWKSPGAIEPLTGKRIHSRLNVYGLSVQGPVLHGVACFEMGLYESRDDKAGHNPYIKNSQLRLLAGYRFDLPNQMQLSTQYYIEIMRDHQKYQQTLALVAPGSPPEDEGRHVITARLTQQLIDPNIHLSVLMYYCPTDTDLYVRPAFQYIFNDNITLLGGANLFVGNEDHTYWGQNERDSNIYGGMQYRF</sequence>
<organism evidence="1 2">
    <name type="scientific">Candidatus Magnetoglobus multicellularis str. Araruama</name>
    <dbReference type="NCBI Taxonomy" id="890399"/>
    <lineage>
        <taxon>Bacteria</taxon>
        <taxon>Pseudomonadati</taxon>
        <taxon>Thermodesulfobacteriota</taxon>
        <taxon>Desulfobacteria</taxon>
        <taxon>Desulfobacterales</taxon>
        <taxon>Desulfobacteraceae</taxon>
        <taxon>Candidatus Magnetoglobus</taxon>
    </lineage>
</organism>
<dbReference type="AlphaFoldDB" id="A0A1V1PHX5"/>
<protein>
    <submittedName>
        <fullName evidence="1">Uncharacterized protein</fullName>
    </submittedName>
</protein>
<name>A0A1V1PHX5_9BACT</name>
<evidence type="ECO:0000313" key="2">
    <source>
        <dbReference type="Proteomes" id="UP000189670"/>
    </source>
</evidence>
<gene>
    <name evidence="1" type="ORF">OMM_00192</name>
</gene>
<proteinExistence type="predicted"/>